<evidence type="ECO:0000256" key="8">
    <source>
        <dbReference type="ARBA" id="ARBA00023049"/>
    </source>
</evidence>
<dbReference type="InterPro" id="IPR027268">
    <property type="entry name" value="Peptidase_M4/M1_CTD_sf"/>
</dbReference>
<evidence type="ECO:0000259" key="11">
    <source>
        <dbReference type="Pfam" id="PF01433"/>
    </source>
</evidence>
<dbReference type="CDD" id="cd09601">
    <property type="entry name" value="M1_APN-Q_like"/>
    <property type="match status" value="1"/>
</dbReference>
<accession>A0A9Q0FUY4</accession>
<dbReference type="Pfam" id="PF17900">
    <property type="entry name" value="Peptidase_M1_N"/>
    <property type="match status" value="1"/>
</dbReference>
<dbReference type="InterPro" id="IPR024571">
    <property type="entry name" value="ERAP1-like_C_dom"/>
</dbReference>
<keyword evidence="3 10" id="KW-0645">Protease</keyword>
<dbReference type="InterPro" id="IPR014782">
    <property type="entry name" value="Peptidase_M1_dom"/>
</dbReference>
<proteinExistence type="inferred from homology"/>
<dbReference type="GO" id="GO:0042277">
    <property type="term" value="F:peptide binding"/>
    <property type="evidence" value="ECO:0007669"/>
    <property type="project" value="TreeGrafter"/>
</dbReference>
<dbReference type="OrthoDB" id="10031169at2759"/>
<dbReference type="Proteomes" id="UP001141552">
    <property type="component" value="Unassembled WGS sequence"/>
</dbReference>
<dbReference type="Gene3D" id="1.10.390.10">
    <property type="entry name" value="Neutral Protease Domain 2"/>
    <property type="match status" value="1"/>
</dbReference>
<keyword evidence="4 10" id="KW-0479">Metal-binding</keyword>
<evidence type="ECO:0000256" key="4">
    <source>
        <dbReference type="ARBA" id="ARBA00022723"/>
    </source>
</evidence>
<evidence type="ECO:0000256" key="10">
    <source>
        <dbReference type="RuleBase" id="RU364040"/>
    </source>
</evidence>
<dbReference type="InterPro" id="IPR001930">
    <property type="entry name" value="Peptidase_M1"/>
</dbReference>
<feature type="domain" description="Aminopeptidase N-like N-terminal" evidence="13">
    <location>
        <begin position="49"/>
        <end position="169"/>
    </location>
</feature>
<dbReference type="InterPro" id="IPR045357">
    <property type="entry name" value="Aminopeptidase_N-like_N"/>
</dbReference>
<feature type="domain" description="ERAP1-like C-terminal" evidence="12">
    <location>
        <begin position="437"/>
        <end position="550"/>
    </location>
</feature>
<comment type="subcellular location">
    <subcellularLocation>
        <location evidence="1">Microsome membrane</location>
        <topology evidence="1">Peripheral membrane protein</topology>
    </subcellularLocation>
</comment>
<dbReference type="Pfam" id="PF11838">
    <property type="entry name" value="ERAP1_C"/>
    <property type="match status" value="2"/>
</dbReference>
<comment type="caution">
    <text evidence="14">The sequence shown here is derived from an EMBL/GenBank/DDBJ whole genome shotgun (WGS) entry which is preliminary data.</text>
</comment>
<evidence type="ECO:0000259" key="13">
    <source>
        <dbReference type="Pfam" id="PF17900"/>
    </source>
</evidence>
<evidence type="ECO:0000313" key="14">
    <source>
        <dbReference type="EMBL" id="KAJ4836841.1"/>
    </source>
</evidence>
<dbReference type="GO" id="GO:0070006">
    <property type="term" value="F:metalloaminopeptidase activity"/>
    <property type="evidence" value="ECO:0007669"/>
    <property type="project" value="TreeGrafter"/>
</dbReference>
<dbReference type="InterPro" id="IPR034016">
    <property type="entry name" value="M1_APN-typ"/>
</dbReference>
<evidence type="ECO:0000256" key="2">
    <source>
        <dbReference type="ARBA" id="ARBA00010136"/>
    </source>
</evidence>
<dbReference type="GO" id="GO:0016020">
    <property type="term" value="C:membrane"/>
    <property type="evidence" value="ECO:0007669"/>
    <property type="project" value="TreeGrafter"/>
</dbReference>
<feature type="domain" description="ERAP1-like C-terminal" evidence="12">
    <location>
        <begin position="557"/>
        <end position="702"/>
    </location>
</feature>
<evidence type="ECO:0000256" key="6">
    <source>
        <dbReference type="ARBA" id="ARBA00022833"/>
    </source>
</evidence>
<dbReference type="GO" id="GO:0005737">
    <property type="term" value="C:cytoplasm"/>
    <property type="evidence" value="ECO:0007669"/>
    <property type="project" value="TreeGrafter"/>
</dbReference>
<dbReference type="FunFam" id="2.60.40.1910:FF:000007">
    <property type="entry name" value="Aminopeptidase"/>
    <property type="match status" value="1"/>
</dbReference>
<dbReference type="GO" id="GO:0043171">
    <property type="term" value="P:peptide catabolic process"/>
    <property type="evidence" value="ECO:0007669"/>
    <property type="project" value="TreeGrafter"/>
</dbReference>
<dbReference type="EMBL" id="JAKUCV010004009">
    <property type="protein sequence ID" value="KAJ4836841.1"/>
    <property type="molecule type" value="Genomic_DNA"/>
</dbReference>
<dbReference type="PANTHER" id="PTHR11533:SF274">
    <property type="entry name" value="AMINOPEPTIDASE"/>
    <property type="match status" value="1"/>
</dbReference>
<dbReference type="EC" id="3.4.11.-" evidence="10"/>
<dbReference type="PRINTS" id="PR00756">
    <property type="entry name" value="ALADIPTASE"/>
</dbReference>
<dbReference type="Gene3D" id="3.30.2010.30">
    <property type="match status" value="1"/>
</dbReference>
<evidence type="ECO:0000256" key="9">
    <source>
        <dbReference type="PIRSR" id="PIRSR634016-4"/>
    </source>
</evidence>
<dbReference type="GO" id="GO:0005615">
    <property type="term" value="C:extracellular space"/>
    <property type="evidence" value="ECO:0007669"/>
    <property type="project" value="TreeGrafter"/>
</dbReference>
<feature type="domain" description="Peptidase M1 membrane alanine aminopeptidase" evidence="11">
    <location>
        <begin position="263"/>
        <end position="346"/>
    </location>
</feature>
<protein>
    <recommendedName>
        <fullName evidence="10">Aminopeptidase</fullName>
        <ecNumber evidence="10">3.4.11.-</ecNumber>
    </recommendedName>
</protein>
<reference evidence="14" key="2">
    <citation type="journal article" date="2023" name="Plants (Basel)">
        <title>Annotation of the Turnera subulata (Passifloraceae) Draft Genome Reveals the S-Locus Evolved after the Divergence of Turneroideae from Passifloroideae in a Stepwise Manner.</title>
        <authorList>
            <person name="Henning P.M."/>
            <person name="Roalson E.H."/>
            <person name="Mir W."/>
            <person name="McCubbin A.G."/>
            <person name="Shore J.S."/>
        </authorList>
    </citation>
    <scope>NUCLEOTIDE SEQUENCE</scope>
    <source>
        <strain evidence="14">F60SS</strain>
    </source>
</reference>
<dbReference type="SUPFAM" id="SSF63737">
    <property type="entry name" value="Leukotriene A4 hydrolase N-terminal domain"/>
    <property type="match status" value="1"/>
</dbReference>
<evidence type="ECO:0000256" key="1">
    <source>
        <dbReference type="ARBA" id="ARBA00004174"/>
    </source>
</evidence>
<keyword evidence="15" id="KW-1185">Reference proteome</keyword>
<evidence type="ECO:0000259" key="12">
    <source>
        <dbReference type="Pfam" id="PF11838"/>
    </source>
</evidence>
<name>A0A9Q0FUY4_9ROSI</name>
<dbReference type="PANTHER" id="PTHR11533">
    <property type="entry name" value="PROTEASE M1 ZINC METALLOPROTEASE"/>
    <property type="match status" value="1"/>
</dbReference>
<keyword evidence="5 10" id="KW-0378">Hydrolase</keyword>
<keyword evidence="7" id="KW-0492">Microsome</keyword>
<feature type="site" description="Transition state stabilizer" evidence="9">
    <location>
        <position position="287"/>
    </location>
</feature>
<comment type="similarity">
    <text evidence="2 10">Belongs to the peptidase M1 family.</text>
</comment>
<evidence type="ECO:0000256" key="5">
    <source>
        <dbReference type="ARBA" id="ARBA00022801"/>
    </source>
</evidence>
<dbReference type="GO" id="GO:0006508">
    <property type="term" value="P:proteolysis"/>
    <property type="evidence" value="ECO:0007669"/>
    <property type="project" value="UniProtKB-KW"/>
</dbReference>
<dbReference type="InterPro" id="IPR042097">
    <property type="entry name" value="Aminopeptidase_N-like_N_sf"/>
</dbReference>
<keyword evidence="6 10" id="KW-0862">Zinc</keyword>
<evidence type="ECO:0000313" key="15">
    <source>
        <dbReference type="Proteomes" id="UP001141552"/>
    </source>
</evidence>
<dbReference type="Gene3D" id="2.60.40.1730">
    <property type="entry name" value="tricorn interacting facor f3 domain"/>
    <property type="match status" value="1"/>
</dbReference>
<gene>
    <name evidence="14" type="ORF">Tsubulata_018469</name>
</gene>
<keyword evidence="8 10" id="KW-0482">Metalloprotease</keyword>
<dbReference type="GO" id="GO:0008270">
    <property type="term" value="F:zinc ion binding"/>
    <property type="evidence" value="ECO:0007669"/>
    <property type="project" value="UniProtKB-UniRule"/>
</dbReference>
<comment type="cofactor">
    <cofactor evidence="10">
        <name>Zn(2+)</name>
        <dbReference type="ChEBI" id="CHEBI:29105"/>
    </cofactor>
    <text evidence="10">Binds 1 zinc ion per subunit.</text>
</comment>
<dbReference type="Gene3D" id="1.25.50.20">
    <property type="match status" value="2"/>
</dbReference>
<keyword evidence="10" id="KW-0031">Aminopeptidase</keyword>
<dbReference type="Pfam" id="PF01433">
    <property type="entry name" value="Peptidase_M1"/>
    <property type="match status" value="1"/>
</dbReference>
<dbReference type="Gene3D" id="2.60.40.1910">
    <property type="match status" value="1"/>
</dbReference>
<reference evidence="14" key="1">
    <citation type="submission" date="2022-02" db="EMBL/GenBank/DDBJ databases">
        <authorList>
            <person name="Henning P.M."/>
            <person name="McCubbin A.G."/>
            <person name="Shore J.S."/>
        </authorList>
    </citation>
    <scope>NUCLEOTIDE SEQUENCE</scope>
    <source>
        <strain evidence="14">F60SS</strain>
        <tissue evidence="14">Leaves</tissue>
    </source>
</reference>
<dbReference type="AlphaFoldDB" id="A0A9Q0FUY4"/>
<dbReference type="InterPro" id="IPR050344">
    <property type="entry name" value="Peptidase_M1_aminopeptidases"/>
</dbReference>
<organism evidence="14 15">
    <name type="scientific">Turnera subulata</name>
    <dbReference type="NCBI Taxonomy" id="218843"/>
    <lineage>
        <taxon>Eukaryota</taxon>
        <taxon>Viridiplantae</taxon>
        <taxon>Streptophyta</taxon>
        <taxon>Embryophyta</taxon>
        <taxon>Tracheophyta</taxon>
        <taxon>Spermatophyta</taxon>
        <taxon>Magnoliopsida</taxon>
        <taxon>eudicotyledons</taxon>
        <taxon>Gunneridae</taxon>
        <taxon>Pentapetalae</taxon>
        <taxon>rosids</taxon>
        <taxon>fabids</taxon>
        <taxon>Malpighiales</taxon>
        <taxon>Passifloraceae</taxon>
        <taxon>Turnera</taxon>
    </lineage>
</organism>
<keyword evidence="7" id="KW-0256">Endoplasmic reticulum</keyword>
<dbReference type="SUPFAM" id="SSF55486">
    <property type="entry name" value="Metalloproteases ('zincins'), catalytic domain"/>
    <property type="match status" value="1"/>
</dbReference>
<evidence type="ECO:0000256" key="7">
    <source>
        <dbReference type="ARBA" id="ARBA00022848"/>
    </source>
</evidence>
<sequence length="728" mass="82555">MEQRQTTEQFKGQSRLPKFAIPHHYDLYLKPDLSVCSFSGTEYHACEVVLDGDDEILILAFQETLGVGEGVLRLGFSGMLNEHLRGFYRCTYLDGEEKKNMAVTQFEPVDARRCFPCWDEPALKATFKITLDVPPELTALSNMPVIDEKLDGNVKTVHFAESPVMPTYLVAVVIGLFDHIEETTKDGTNVRVYCPLGKSNEGKYALSLAVKALDLFTEYFSMPYPLPKLDMVAVPEFSGGAMENFGLIVYRENELLYHDLRSTASRKQIVEINHARSVNEIFDDISYKKGSAVIRMLQGYLGDDIIQKSLSSYMKKYAWRNAKTEDLWDVLSEESGIKVSTMMDNWTKQKGYPVISVKHEDTSLEFEQSQFLSTGLNGDGKWIVPITLVLGSYNRRKNFLLESKVEKVDISDMFPPSYGHSSSSEEPSDEKCTEHNWIKVNIEQSGFYRVKYEEKLAALLRGAVEKNLLSASDKFGILDDSYALCEACETSLSSLLSLLDVYGKEHDYAVLLKLIDVCYRVVEISMDAVPSSVEDLKKFFINLLLYSAERVAPLQAAYISVMRNASAKNRTGFESLLKIYRECDSIHEKELILDCLASCPDPEIVLEVLNLLVSDEVRDQDIIYGLRGISLEGRETAWTWLKENWDLILKRYGDGLLITHFVRDIVTPFCSNEKADEVEEFFSSHANSGITMNLKQSIELVRIKARWVQSIKQEHSLDDLIKQLALKG</sequence>
<evidence type="ECO:0000256" key="3">
    <source>
        <dbReference type="ARBA" id="ARBA00022670"/>
    </source>
</evidence>